<proteinExistence type="predicted"/>
<organism evidence="2 3">
    <name type="scientific">Tamaricihabitans halophyticus</name>
    <dbReference type="NCBI Taxonomy" id="1262583"/>
    <lineage>
        <taxon>Bacteria</taxon>
        <taxon>Bacillati</taxon>
        <taxon>Actinomycetota</taxon>
        <taxon>Actinomycetes</taxon>
        <taxon>Pseudonocardiales</taxon>
        <taxon>Pseudonocardiaceae</taxon>
        <taxon>Tamaricihabitans</taxon>
    </lineage>
</organism>
<gene>
    <name evidence="2" type="ORF">EV191_11370</name>
</gene>
<dbReference type="RefSeq" id="WP_243659179.1">
    <property type="nucleotide sequence ID" value="NZ_SLXQ01000013.1"/>
</dbReference>
<dbReference type="EMBL" id="SLXQ01000013">
    <property type="protein sequence ID" value="TCP46793.1"/>
    <property type="molecule type" value="Genomic_DNA"/>
</dbReference>
<protein>
    <submittedName>
        <fullName evidence="2">Uncharacterized protein</fullName>
    </submittedName>
</protein>
<sequence length="174" mass="17713">MTVEPITVNYVSSDGGDWKVTVTGGGQELTGQAPGIIAARDRADQLIEKVAPNEEGRTAVHLLNGDALEFTTAYINARIGRTDATETDYAETDYAEPGNGLGEQPDGADVSQSDAAVAEAGETPANEADGAVNGAETAEAVPEQASTEPPANGIASALETQKGDLTAEANAANP</sequence>
<reference evidence="2 3" key="1">
    <citation type="submission" date="2019-03" db="EMBL/GenBank/DDBJ databases">
        <title>Genomic Encyclopedia of Type Strains, Phase IV (KMG-IV): sequencing the most valuable type-strain genomes for metagenomic binning, comparative biology and taxonomic classification.</title>
        <authorList>
            <person name="Goeker M."/>
        </authorList>
    </citation>
    <scope>NUCLEOTIDE SEQUENCE [LARGE SCALE GENOMIC DNA]</scope>
    <source>
        <strain evidence="2 3">DSM 45765</strain>
    </source>
</reference>
<dbReference type="AlphaFoldDB" id="A0A4R2QCN7"/>
<evidence type="ECO:0000313" key="2">
    <source>
        <dbReference type="EMBL" id="TCP46793.1"/>
    </source>
</evidence>
<evidence type="ECO:0000256" key="1">
    <source>
        <dbReference type="SAM" id="MobiDB-lite"/>
    </source>
</evidence>
<evidence type="ECO:0000313" key="3">
    <source>
        <dbReference type="Proteomes" id="UP000294911"/>
    </source>
</evidence>
<keyword evidence="3" id="KW-1185">Reference proteome</keyword>
<comment type="caution">
    <text evidence="2">The sequence shown here is derived from an EMBL/GenBank/DDBJ whole genome shotgun (WGS) entry which is preliminary data.</text>
</comment>
<name>A0A4R2QCN7_9PSEU</name>
<feature type="region of interest" description="Disordered" evidence="1">
    <location>
        <begin position="80"/>
        <end position="174"/>
    </location>
</feature>
<accession>A0A4R2QCN7</accession>
<dbReference type="Proteomes" id="UP000294911">
    <property type="component" value="Unassembled WGS sequence"/>
</dbReference>
<feature type="compositionally biased region" description="Acidic residues" evidence="1">
    <location>
        <begin position="85"/>
        <end position="94"/>
    </location>
</feature>